<dbReference type="Proteomes" id="UP001500420">
    <property type="component" value="Unassembled WGS sequence"/>
</dbReference>
<dbReference type="RefSeq" id="WP_343772752.1">
    <property type="nucleotide sequence ID" value="NZ_BAAADV010000001.1"/>
</dbReference>
<dbReference type="GO" id="GO:0005886">
    <property type="term" value="C:plasma membrane"/>
    <property type="evidence" value="ECO:0007669"/>
    <property type="project" value="UniProtKB-SubCell"/>
</dbReference>
<dbReference type="AlphaFoldDB" id="A0AAV3T7B9"/>
<keyword evidence="4 6" id="KW-1133">Transmembrane helix</keyword>
<evidence type="ECO:0008006" key="9">
    <source>
        <dbReference type="Google" id="ProtNLM"/>
    </source>
</evidence>
<proteinExistence type="predicted"/>
<evidence type="ECO:0000256" key="1">
    <source>
        <dbReference type="ARBA" id="ARBA00004651"/>
    </source>
</evidence>
<evidence type="ECO:0000313" key="7">
    <source>
        <dbReference type="EMBL" id="GAA0666432.1"/>
    </source>
</evidence>
<keyword evidence="2" id="KW-1003">Cell membrane</keyword>
<evidence type="ECO:0000256" key="5">
    <source>
        <dbReference type="ARBA" id="ARBA00023136"/>
    </source>
</evidence>
<evidence type="ECO:0000256" key="3">
    <source>
        <dbReference type="ARBA" id="ARBA00022692"/>
    </source>
</evidence>
<evidence type="ECO:0000313" key="8">
    <source>
        <dbReference type="Proteomes" id="UP001500420"/>
    </source>
</evidence>
<protein>
    <recommendedName>
        <fullName evidence="9">Cytochrome C oxidase subunit IV</fullName>
    </recommendedName>
</protein>
<dbReference type="InterPro" id="IPR005171">
    <property type="entry name" value="Cyt_c_oxidase_su4_prok"/>
</dbReference>
<comment type="subcellular location">
    <subcellularLocation>
        <location evidence="1">Cell membrane</location>
        <topology evidence="1">Multi-pass membrane protein</topology>
    </subcellularLocation>
</comment>
<evidence type="ECO:0000256" key="4">
    <source>
        <dbReference type="ARBA" id="ARBA00022989"/>
    </source>
</evidence>
<keyword evidence="8" id="KW-1185">Reference proteome</keyword>
<name>A0AAV3T7B9_9EURY</name>
<dbReference type="EMBL" id="BAAADV010000001">
    <property type="protein sequence ID" value="GAA0666432.1"/>
    <property type="molecule type" value="Genomic_DNA"/>
</dbReference>
<organism evidence="7 8">
    <name type="scientific">Natronoarchaeum mannanilyticum</name>
    <dbReference type="NCBI Taxonomy" id="926360"/>
    <lineage>
        <taxon>Archaea</taxon>
        <taxon>Methanobacteriati</taxon>
        <taxon>Methanobacteriota</taxon>
        <taxon>Stenosarchaea group</taxon>
        <taxon>Halobacteria</taxon>
        <taxon>Halobacteriales</taxon>
        <taxon>Natronoarchaeaceae</taxon>
    </lineage>
</organism>
<feature type="transmembrane region" description="Helical" evidence="6">
    <location>
        <begin position="66"/>
        <end position="87"/>
    </location>
</feature>
<gene>
    <name evidence="7" type="ORF">GCM10009020_09590</name>
</gene>
<accession>A0AAV3T7B9</accession>
<reference evidence="7 8" key="1">
    <citation type="journal article" date="2019" name="Int. J. Syst. Evol. Microbiol.">
        <title>The Global Catalogue of Microorganisms (GCM) 10K type strain sequencing project: providing services to taxonomists for standard genome sequencing and annotation.</title>
        <authorList>
            <consortium name="The Broad Institute Genomics Platform"/>
            <consortium name="The Broad Institute Genome Sequencing Center for Infectious Disease"/>
            <person name="Wu L."/>
            <person name="Ma J."/>
        </authorList>
    </citation>
    <scope>NUCLEOTIDE SEQUENCE [LARGE SCALE GENOMIC DNA]</scope>
    <source>
        <strain evidence="7 8">JCM 16328</strain>
    </source>
</reference>
<comment type="caution">
    <text evidence="7">The sequence shown here is derived from an EMBL/GenBank/DDBJ whole genome shotgun (WGS) entry which is preliminary data.</text>
</comment>
<sequence>MASLRTYFAIYVVLMALAISKFAFFEVAFLSYQQAIAATFVAAAIKIGLIAGYFQHLREEPRPVTYVMLTGLFMVLLLAGAATFSVWS</sequence>
<feature type="transmembrane region" description="Helical" evidence="6">
    <location>
        <begin position="35"/>
        <end position="54"/>
    </location>
</feature>
<dbReference type="Pfam" id="PF03626">
    <property type="entry name" value="COX4_pro"/>
    <property type="match status" value="1"/>
</dbReference>
<evidence type="ECO:0000256" key="6">
    <source>
        <dbReference type="SAM" id="Phobius"/>
    </source>
</evidence>
<evidence type="ECO:0000256" key="2">
    <source>
        <dbReference type="ARBA" id="ARBA00022475"/>
    </source>
</evidence>
<keyword evidence="5 6" id="KW-0472">Membrane</keyword>
<keyword evidence="3 6" id="KW-0812">Transmembrane</keyword>
<feature type="transmembrane region" description="Helical" evidence="6">
    <location>
        <begin position="7"/>
        <end position="29"/>
    </location>
</feature>